<evidence type="ECO:0000256" key="1">
    <source>
        <dbReference type="ARBA" id="ARBA00001400"/>
    </source>
</evidence>
<dbReference type="InterPro" id="IPR002043">
    <property type="entry name" value="UDG_fam1"/>
</dbReference>
<dbReference type="InterPro" id="IPR005122">
    <property type="entry name" value="Uracil-DNA_glycosylase-like"/>
</dbReference>
<evidence type="ECO:0000256" key="3">
    <source>
        <dbReference type="ARBA" id="ARBA00008184"/>
    </source>
</evidence>
<evidence type="ECO:0000256" key="10">
    <source>
        <dbReference type="PROSITE-ProRule" id="PRU10072"/>
    </source>
</evidence>
<accession>A0A9D1FL74</accession>
<keyword evidence="8 9" id="KW-0234">DNA repair</keyword>
<keyword evidence="9" id="KW-0963">Cytoplasm</keyword>
<feature type="domain" description="Uracil-DNA glycosylase-like" evidence="12">
    <location>
        <begin position="49"/>
        <end position="209"/>
    </location>
</feature>
<dbReference type="HAMAP" id="MF_00148">
    <property type="entry name" value="UDG"/>
    <property type="match status" value="1"/>
</dbReference>
<dbReference type="EC" id="3.2.2.27" evidence="4 9"/>
<dbReference type="PANTHER" id="PTHR11264:SF0">
    <property type="entry name" value="URACIL-DNA GLYCOSYLASE"/>
    <property type="match status" value="1"/>
</dbReference>
<keyword evidence="6 9" id="KW-0227">DNA damage</keyword>
<evidence type="ECO:0000256" key="11">
    <source>
        <dbReference type="RuleBase" id="RU003780"/>
    </source>
</evidence>
<dbReference type="NCBIfam" id="NF003588">
    <property type="entry name" value="PRK05254.1-1"/>
    <property type="match status" value="1"/>
</dbReference>
<dbReference type="NCBIfam" id="NF003591">
    <property type="entry name" value="PRK05254.1-4"/>
    <property type="match status" value="1"/>
</dbReference>
<dbReference type="PANTHER" id="PTHR11264">
    <property type="entry name" value="URACIL-DNA GLYCOSYLASE"/>
    <property type="match status" value="1"/>
</dbReference>
<keyword evidence="13" id="KW-0326">Glycosidase</keyword>
<organism evidence="13 14">
    <name type="scientific">Candidatus Merdivicinus excrementipullorum</name>
    <dbReference type="NCBI Taxonomy" id="2840867"/>
    <lineage>
        <taxon>Bacteria</taxon>
        <taxon>Bacillati</taxon>
        <taxon>Bacillota</taxon>
        <taxon>Clostridia</taxon>
        <taxon>Eubacteriales</taxon>
        <taxon>Oscillospiraceae</taxon>
        <taxon>Oscillospiraceae incertae sedis</taxon>
        <taxon>Candidatus Merdivicinus</taxon>
    </lineage>
</organism>
<evidence type="ECO:0000256" key="4">
    <source>
        <dbReference type="ARBA" id="ARBA00012030"/>
    </source>
</evidence>
<evidence type="ECO:0000256" key="2">
    <source>
        <dbReference type="ARBA" id="ARBA00002631"/>
    </source>
</evidence>
<dbReference type="PROSITE" id="PS00130">
    <property type="entry name" value="U_DNA_GLYCOSYLASE"/>
    <property type="match status" value="1"/>
</dbReference>
<name>A0A9D1FL74_9FIRM</name>
<reference evidence="13" key="1">
    <citation type="submission" date="2020-10" db="EMBL/GenBank/DDBJ databases">
        <authorList>
            <person name="Gilroy R."/>
        </authorList>
    </citation>
    <scope>NUCLEOTIDE SEQUENCE</scope>
    <source>
        <strain evidence="13">CHK199-13235</strain>
    </source>
</reference>
<feature type="active site" description="Proton acceptor" evidence="9 10">
    <location>
        <position position="64"/>
    </location>
</feature>
<evidence type="ECO:0000256" key="5">
    <source>
        <dbReference type="ARBA" id="ARBA00018429"/>
    </source>
</evidence>
<proteinExistence type="inferred from homology"/>
<dbReference type="GO" id="GO:0097510">
    <property type="term" value="P:base-excision repair, AP site formation via deaminated base removal"/>
    <property type="evidence" value="ECO:0007669"/>
    <property type="project" value="TreeGrafter"/>
</dbReference>
<dbReference type="InterPro" id="IPR018085">
    <property type="entry name" value="Ura-DNA_Glyclase_AS"/>
</dbReference>
<comment type="subcellular location">
    <subcellularLocation>
        <location evidence="9">Cytoplasm</location>
    </subcellularLocation>
</comment>
<keyword evidence="7 9" id="KW-0378">Hydrolase</keyword>
<sequence length="222" mass="24345">MILLGNDWQDELDKFLSVSTMGRIMARANAAYQNGGVYPPRPLLFRALELTPFSKVRAVILGQDPYHGPGQANGLAFSVPRGLRIPPSLRNIYKELEADCGISPPSHGDLTAWAENGVLLLNTVLTVRAGMANSHRKLGWETFTDAVIGALNSREEPVAFLLWGASAREKKALITNPAHLVLEAAHPSPLSAHQGFFGCRHFSKASEFCQKYGEPLCWKLPE</sequence>
<dbReference type="NCBIfam" id="TIGR00628">
    <property type="entry name" value="ung"/>
    <property type="match status" value="1"/>
</dbReference>
<evidence type="ECO:0000256" key="9">
    <source>
        <dbReference type="HAMAP-Rule" id="MF_00148"/>
    </source>
</evidence>
<dbReference type="FunFam" id="3.40.470.10:FF:000001">
    <property type="entry name" value="Uracil-DNA glycosylase"/>
    <property type="match status" value="1"/>
</dbReference>
<protein>
    <recommendedName>
        <fullName evidence="5 9">Uracil-DNA glycosylase</fullName>
        <shortName evidence="9">UDG</shortName>
        <ecNumber evidence="4 9">3.2.2.27</ecNumber>
    </recommendedName>
</protein>
<evidence type="ECO:0000259" key="12">
    <source>
        <dbReference type="SMART" id="SM00986"/>
    </source>
</evidence>
<dbReference type="NCBIfam" id="NF003592">
    <property type="entry name" value="PRK05254.1-5"/>
    <property type="match status" value="1"/>
</dbReference>
<evidence type="ECO:0000313" key="13">
    <source>
        <dbReference type="EMBL" id="HIS75754.1"/>
    </source>
</evidence>
<dbReference type="SUPFAM" id="SSF52141">
    <property type="entry name" value="Uracil-DNA glycosylase-like"/>
    <property type="match status" value="1"/>
</dbReference>
<evidence type="ECO:0000256" key="8">
    <source>
        <dbReference type="ARBA" id="ARBA00023204"/>
    </source>
</evidence>
<dbReference type="EMBL" id="DVJP01000025">
    <property type="protein sequence ID" value="HIS75754.1"/>
    <property type="molecule type" value="Genomic_DNA"/>
</dbReference>
<dbReference type="GO" id="GO:0004844">
    <property type="term" value="F:uracil DNA N-glycosylase activity"/>
    <property type="evidence" value="ECO:0007669"/>
    <property type="project" value="UniProtKB-UniRule"/>
</dbReference>
<comment type="function">
    <text evidence="2 9 11">Excises uracil residues from the DNA which can arise as a result of misincorporation of dUMP residues by DNA polymerase or due to deamination of cytosine.</text>
</comment>
<gene>
    <name evidence="9 13" type="primary">ung</name>
    <name evidence="13" type="ORF">IAB51_02990</name>
</gene>
<dbReference type="AlphaFoldDB" id="A0A9D1FL74"/>
<dbReference type="GO" id="GO:0005737">
    <property type="term" value="C:cytoplasm"/>
    <property type="evidence" value="ECO:0007669"/>
    <property type="project" value="UniProtKB-SubCell"/>
</dbReference>
<dbReference type="SMART" id="SM00986">
    <property type="entry name" value="UDG"/>
    <property type="match status" value="1"/>
</dbReference>
<comment type="caution">
    <text evidence="13">The sequence shown here is derived from an EMBL/GenBank/DDBJ whole genome shotgun (WGS) entry which is preliminary data.</text>
</comment>
<dbReference type="InterPro" id="IPR036895">
    <property type="entry name" value="Uracil-DNA_glycosylase-like_sf"/>
</dbReference>
<dbReference type="NCBIfam" id="NF003589">
    <property type="entry name" value="PRK05254.1-2"/>
    <property type="match status" value="1"/>
</dbReference>
<dbReference type="Gene3D" id="3.40.470.10">
    <property type="entry name" value="Uracil-DNA glycosylase-like domain"/>
    <property type="match status" value="1"/>
</dbReference>
<evidence type="ECO:0000256" key="7">
    <source>
        <dbReference type="ARBA" id="ARBA00022801"/>
    </source>
</evidence>
<dbReference type="SMART" id="SM00987">
    <property type="entry name" value="UreE_C"/>
    <property type="match status" value="1"/>
</dbReference>
<reference evidence="13" key="2">
    <citation type="journal article" date="2021" name="PeerJ">
        <title>Extensive microbial diversity within the chicken gut microbiome revealed by metagenomics and culture.</title>
        <authorList>
            <person name="Gilroy R."/>
            <person name="Ravi A."/>
            <person name="Getino M."/>
            <person name="Pursley I."/>
            <person name="Horton D.L."/>
            <person name="Alikhan N.F."/>
            <person name="Baker D."/>
            <person name="Gharbi K."/>
            <person name="Hall N."/>
            <person name="Watson M."/>
            <person name="Adriaenssens E.M."/>
            <person name="Foster-Nyarko E."/>
            <person name="Jarju S."/>
            <person name="Secka A."/>
            <person name="Antonio M."/>
            <person name="Oren A."/>
            <person name="Chaudhuri R.R."/>
            <person name="La Ragione R."/>
            <person name="Hildebrand F."/>
            <person name="Pallen M.J."/>
        </authorList>
    </citation>
    <scope>NUCLEOTIDE SEQUENCE</scope>
    <source>
        <strain evidence="13">CHK199-13235</strain>
    </source>
</reference>
<evidence type="ECO:0000313" key="14">
    <source>
        <dbReference type="Proteomes" id="UP000824002"/>
    </source>
</evidence>
<dbReference type="CDD" id="cd10027">
    <property type="entry name" value="UDG-F1-like"/>
    <property type="match status" value="1"/>
</dbReference>
<comment type="catalytic activity">
    <reaction evidence="1 9 11">
        <text>Hydrolyzes single-stranded DNA or mismatched double-stranded DNA and polynucleotides, releasing free uracil.</text>
        <dbReference type="EC" id="3.2.2.27"/>
    </reaction>
</comment>
<comment type="similarity">
    <text evidence="3 9 11">Belongs to the uracil-DNA glycosylase (UDG) superfamily. UNG family.</text>
</comment>
<evidence type="ECO:0000256" key="6">
    <source>
        <dbReference type="ARBA" id="ARBA00022763"/>
    </source>
</evidence>
<dbReference type="Pfam" id="PF03167">
    <property type="entry name" value="UDG"/>
    <property type="match status" value="1"/>
</dbReference>
<dbReference type="Proteomes" id="UP000824002">
    <property type="component" value="Unassembled WGS sequence"/>
</dbReference>